<reference evidence="3 5" key="2">
    <citation type="journal article" date="2018" name="Syst. Appl. Microbiol.">
        <title>Flavobacterium circumlabens sp. nov. and Flavobacterium cupreum sp. nov., two psychrotrophic species isolated from Antarctic environmental samples.</title>
        <authorList>
            <person name="Kralova S."/>
            <person name="Busse H.J."/>
            <person name="Svec P."/>
            <person name="Maslanova I."/>
            <person name="Stankova E."/>
            <person name="Bartak M."/>
            <person name="Sedlacek I."/>
        </authorList>
    </citation>
    <scope>NUCLEOTIDE SEQUENCE [LARGE SCALE GENOMIC DNA]</scope>
    <source>
        <strain evidence="3 5">CCM 8828</strain>
    </source>
</reference>
<dbReference type="AlphaFoldDB" id="A0A4Y7UB68"/>
<dbReference type="Proteomes" id="UP000295270">
    <property type="component" value="Unassembled WGS sequence"/>
</dbReference>
<keyword evidence="4" id="KW-1185">Reference proteome</keyword>
<dbReference type="InterPro" id="IPR032871">
    <property type="entry name" value="AHH_dom_containing"/>
</dbReference>
<dbReference type="PROSITE" id="PS51257">
    <property type="entry name" value="PROKAR_LIPOPROTEIN"/>
    <property type="match status" value="1"/>
</dbReference>
<dbReference type="EMBL" id="SLWA01000005">
    <property type="protein sequence ID" value="TCN56443.1"/>
    <property type="molecule type" value="Genomic_DNA"/>
</dbReference>
<evidence type="ECO:0000256" key="1">
    <source>
        <dbReference type="SAM" id="MobiDB-lite"/>
    </source>
</evidence>
<evidence type="ECO:0000313" key="4">
    <source>
        <dbReference type="Proteomes" id="UP000295270"/>
    </source>
</evidence>
<dbReference type="RefSeq" id="WP_132036450.1">
    <property type="nucleotide sequence ID" value="NZ_QWDN01000005.1"/>
</dbReference>
<reference evidence="2" key="3">
    <citation type="submission" date="2019-03" db="EMBL/GenBank/DDBJ databases">
        <authorList>
            <person name="Whitman W."/>
            <person name="Huntemann M."/>
            <person name="Clum A."/>
            <person name="Pillay M."/>
            <person name="Palaniappan K."/>
            <person name="Varghese N."/>
            <person name="Mikhailova N."/>
            <person name="Stamatis D."/>
            <person name="Reddy T."/>
            <person name="Daum C."/>
            <person name="Shapiro N."/>
            <person name="Ivanova N."/>
            <person name="Kyrpides N."/>
            <person name="Woyke T."/>
        </authorList>
    </citation>
    <scope>NUCLEOTIDE SEQUENCE</scope>
    <source>
        <strain evidence="2">P5626</strain>
    </source>
</reference>
<sequence length="608" mass="66195">MGKTKKIFIVKLLALAIFLILYGCSAEIDKSEIPNQEKENFIILHKNYDYFKSNTSLFNRLKNLDNLKSNVTSKNIQTEDFKIFTDNITYTKRPDKLRESYTFYIEKLNYASNKTIDNLILARNLGDEKFKAYIITYYFPDGIASQHNNFKITEFKEINSETFSIQNITSKKNCENTYEFNIIETAHKCYSGAHSGESQAGQCDGNGAPPYSTYQVVAYLTNSCGEGTTGGSTDGGPSGPGGGGGSGSGGGGGPAVDTGISLPPPCQSADCGVPILANEINDLLGSTLDYSQLEFLSHHDDVAASLKSFLGQNNTAADKSFVKQIIDVVKNDAAVDSKAFSFVLSAQADTKIQTDLDNNFLLSVDQYMDLDVASYLTADPGGLLWIQFTIECAVLRANHPDWSDTKIHWEASKGFVHITLDVFGLVPLFGEAADLINGGLYTIEGDGVNATLSYASAIPIVGWATAGTKIGLKVITTATGKTTLFLKITNGVFTFGSRSQLRKVLNITASGIQAHHIIPWAKSIHPAIQKAAKSGKFHMNEALNGIPLSTAIHNGSHAHYDNLVQNYLDRIPSNLTPEQAYNELSILITKIKTAIQNNPNIPINQLNF</sequence>
<name>A0A4Y7UB68_9FLAO</name>
<gene>
    <name evidence="3" type="ORF">D0809_15015</name>
    <name evidence="2" type="ORF">EV142_105221</name>
</gene>
<organism evidence="3 5">
    <name type="scientific">Flavobacterium circumlabens</name>
    <dbReference type="NCBI Taxonomy" id="2133765"/>
    <lineage>
        <taxon>Bacteria</taxon>
        <taxon>Pseudomonadati</taxon>
        <taxon>Bacteroidota</taxon>
        <taxon>Flavobacteriia</taxon>
        <taxon>Flavobacteriales</taxon>
        <taxon>Flavobacteriaceae</taxon>
        <taxon>Flavobacterium</taxon>
    </lineage>
</organism>
<protein>
    <submittedName>
        <fullName evidence="2">HNH/ENDO VII superfamily nuclease</fullName>
    </submittedName>
</protein>
<dbReference type="CDD" id="cd20745">
    <property type="entry name" value="FIX_RhsA_AHH_HNH-like"/>
    <property type="match status" value="1"/>
</dbReference>
<proteinExistence type="predicted"/>
<evidence type="ECO:0000313" key="3">
    <source>
        <dbReference type="EMBL" id="TEB43471.1"/>
    </source>
</evidence>
<feature type="region of interest" description="Disordered" evidence="1">
    <location>
        <begin position="228"/>
        <end position="259"/>
    </location>
</feature>
<dbReference type="OrthoDB" id="3078827at2"/>
<reference evidence="2 4" key="1">
    <citation type="journal article" date="2015" name="Stand. Genomic Sci.">
        <title>Genomic Encyclopedia of Bacterial and Archaeal Type Strains, Phase III: the genomes of soil and plant-associated and newly described type strains.</title>
        <authorList>
            <person name="Whitman W.B."/>
            <person name="Woyke T."/>
            <person name="Klenk H.P."/>
            <person name="Zhou Y."/>
            <person name="Lilburn T.G."/>
            <person name="Beck B.J."/>
            <person name="De Vos P."/>
            <person name="Vandamme P."/>
            <person name="Eisen J.A."/>
            <person name="Garrity G."/>
            <person name="Hugenholtz P."/>
            <person name="Kyrpides N.C."/>
        </authorList>
    </citation>
    <scope>NUCLEOTIDE SEQUENCE [LARGE SCALE GENOMIC DNA]</scope>
    <source>
        <strain evidence="2 4">P5626</strain>
    </source>
</reference>
<dbReference type="EMBL" id="QWDN01000005">
    <property type="protein sequence ID" value="TEB43471.1"/>
    <property type="molecule type" value="Genomic_DNA"/>
</dbReference>
<feature type="compositionally biased region" description="Gly residues" evidence="1">
    <location>
        <begin position="228"/>
        <end position="254"/>
    </location>
</feature>
<evidence type="ECO:0000313" key="2">
    <source>
        <dbReference type="EMBL" id="TCN56443.1"/>
    </source>
</evidence>
<evidence type="ECO:0000313" key="5">
    <source>
        <dbReference type="Proteomes" id="UP000298340"/>
    </source>
</evidence>
<dbReference type="Pfam" id="PF14412">
    <property type="entry name" value="AHH"/>
    <property type="match status" value="1"/>
</dbReference>
<comment type="caution">
    <text evidence="3">The sequence shown here is derived from an EMBL/GenBank/DDBJ whole genome shotgun (WGS) entry which is preliminary data.</text>
</comment>
<accession>A0A4Y7UB68</accession>
<dbReference type="Proteomes" id="UP000298340">
    <property type="component" value="Unassembled WGS sequence"/>
</dbReference>